<sequence>MTARVQRDTGPPPTGPGERDVLAGFLDHLRAAVTAKAEGVPEAQARAPGVPSGTNLLGLVKHLTAVERYWLLGRDTADWQATFHLGADETAQTILDAYRDTNDAADERIATWADLTAPGPCPAKRGRPARPAGGR</sequence>
<dbReference type="EMBL" id="JAUSUT010000001">
    <property type="protein sequence ID" value="MDQ0381270.1"/>
    <property type="molecule type" value="Genomic_DNA"/>
</dbReference>
<dbReference type="InterPro" id="IPR034660">
    <property type="entry name" value="DinB/YfiT-like"/>
</dbReference>
<protein>
    <recommendedName>
        <fullName evidence="4">DUF664 domain-containing protein</fullName>
    </recommendedName>
</protein>
<reference evidence="2 3" key="1">
    <citation type="submission" date="2023-07" db="EMBL/GenBank/DDBJ databases">
        <title>Sequencing the genomes of 1000 actinobacteria strains.</title>
        <authorList>
            <person name="Klenk H.-P."/>
        </authorList>
    </citation>
    <scope>NUCLEOTIDE SEQUENCE [LARGE SCALE GENOMIC DNA]</scope>
    <source>
        <strain evidence="2 3">DSM 45805</strain>
    </source>
</reference>
<name>A0ABU0F129_9PSEU</name>
<dbReference type="Gene3D" id="1.20.120.450">
    <property type="entry name" value="dinb family like domain"/>
    <property type="match status" value="1"/>
</dbReference>
<dbReference type="Proteomes" id="UP001229651">
    <property type="component" value="Unassembled WGS sequence"/>
</dbReference>
<evidence type="ECO:0008006" key="4">
    <source>
        <dbReference type="Google" id="ProtNLM"/>
    </source>
</evidence>
<feature type="region of interest" description="Disordered" evidence="1">
    <location>
        <begin position="1"/>
        <end position="21"/>
    </location>
</feature>
<dbReference type="InterPro" id="IPR007061">
    <property type="entry name" value="MST-like"/>
</dbReference>
<dbReference type="Pfam" id="PF04978">
    <property type="entry name" value="MST"/>
    <property type="match status" value="1"/>
</dbReference>
<accession>A0ABU0F129</accession>
<evidence type="ECO:0000313" key="2">
    <source>
        <dbReference type="EMBL" id="MDQ0381270.1"/>
    </source>
</evidence>
<proteinExistence type="predicted"/>
<dbReference type="RefSeq" id="WP_306995804.1">
    <property type="nucleotide sequence ID" value="NZ_JAUSUT010000001.1"/>
</dbReference>
<gene>
    <name evidence="2" type="ORF">FB470_005264</name>
</gene>
<dbReference type="SUPFAM" id="SSF109854">
    <property type="entry name" value="DinB/YfiT-like putative metalloenzymes"/>
    <property type="match status" value="1"/>
</dbReference>
<keyword evidence="3" id="KW-1185">Reference proteome</keyword>
<comment type="caution">
    <text evidence="2">The sequence shown here is derived from an EMBL/GenBank/DDBJ whole genome shotgun (WGS) entry which is preliminary data.</text>
</comment>
<organism evidence="2 3">
    <name type="scientific">Amycolatopsis thermophila</name>
    <dbReference type="NCBI Taxonomy" id="206084"/>
    <lineage>
        <taxon>Bacteria</taxon>
        <taxon>Bacillati</taxon>
        <taxon>Actinomycetota</taxon>
        <taxon>Actinomycetes</taxon>
        <taxon>Pseudonocardiales</taxon>
        <taxon>Pseudonocardiaceae</taxon>
        <taxon>Amycolatopsis</taxon>
    </lineage>
</organism>
<evidence type="ECO:0000256" key="1">
    <source>
        <dbReference type="SAM" id="MobiDB-lite"/>
    </source>
</evidence>
<evidence type="ECO:0000313" key="3">
    <source>
        <dbReference type="Proteomes" id="UP001229651"/>
    </source>
</evidence>